<evidence type="ECO:0000256" key="1">
    <source>
        <dbReference type="ARBA" id="ARBA00022741"/>
    </source>
</evidence>
<dbReference type="AlphaFoldDB" id="A0AA88KXC8"/>
<keyword evidence="3" id="KW-1185">Reference proteome</keyword>
<proteinExistence type="predicted"/>
<dbReference type="GO" id="GO:0000166">
    <property type="term" value="F:nucleotide binding"/>
    <property type="evidence" value="ECO:0007669"/>
    <property type="project" value="UniProtKB-KW"/>
</dbReference>
<dbReference type="EMBL" id="JAVRJZ010000019">
    <property type="protein sequence ID" value="KAK2707742.1"/>
    <property type="molecule type" value="Genomic_DNA"/>
</dbReference>
<name>A0AA88KXC8_ARTSF</name>
<dbReference type="GO" id="GO:0006777">
    <property type="term" value="P:Mo-molybdopterin cofactor biosynthetic process"/>
    <property type="evidence" value="ECO:0007669"/>
    <property type="project" value="InterPro"/>
</dbReference>
<organism evidence="2 3">
    <name type="scientific">Artemia franciscana</name>
    <name type="common">Brine shrimp</name>
    <name type="synonym">Artemia sanfranciscana</name>
    <dbReference type="NCBI Taxonomy" id="6661"/>
    <lineage>
        <taxon>Eukaryota</taxon>
        <taxon>Metazoa</taxon>
        <taxon>Ecdysozoa</taxon>
        <taxon>Arthropoda</taxon>
        <taxon>Crustacea</taxon>
        <taxon>Branchiopoda</taxon>
        <taxon>Anostraca</taxon>
        <taxon>Artemiidae</taxon>
        <taxon>Artemia</taxon>
    </lineage>
</organism>
<dbReference type="PANTHER" id="PTHR33359">
    <property type="entry name" value="MOLYBDOPTERIN SYNTHASE SULFUR CARRIER SUBUNIT"/>
    <property type="match status" value="1"/>
</dbReference>
<keyword evidence="1" id="KW-0547">Nucleotide-binding</keyword>
<dbReference type="CDD" id="cd00754">
    <property type="entry name" value="Ubl_MoaD"/>
    <property type="match status" value="1"/>
</dbReference>
<dbReference type="SUPFAM" id="SSF54285">
    <property type="entry name" value="MoaD/ThiS"/>
    <property type="match status" value="1"/>
</dbReference>
<dbReference type="InterPro" id="IPR012675">
    <property type="entry name" value="Beta-grasp_dom_sf"/>
</dbReference>
<accession>A0AA88KXC8</accession>
<gene>
    <name evidence="2" type="ORF">QYM36_015443</name>
</gene>
<comment type="caution">
    <text evidence="2">The sequence shown here is derived from an EMBL/GenBank/DDBJ whole genome shotgun (WGS) entry which is preliminary data.</text>
</comment>
<sequence length="94" mass="10485">MNPLLYTGVMKTVKTLFFASAKQSVGLTESVISLEKDNYLGRELLDLIIQQFRELEELRPSLTLAVNEEYISLDDTLHAETIFEVAVIPPLSGG</sequence>
<reference evidence="2" key="1">
    <citation type="submission" date="2023-07" db="EMBL/GenBank/DDBJ databases">
        <title>Chromosome-level genome assembly of Artemia franciscana.</title>
        <authorList>
            <person name="Jo E."/>
        </authorList>
    </citation>
    <scope>NUCLEOTIDE SEQUENCE</scope>
    <source>
        <tissue evidence="2">Whole body</tissue>
    </source>
</reference>
<dbReference type="InterPro" id="IPR016155">
    <property type="entry name" value="Mopterin_synth/thiamin_S_b"/>
</dbReference>
<evidence type="ECO:0008006" key="4">
    <source>
        <dbReference type="Google" id="ProtNLM"/>
    </source>
</evidence>
<dbReference type="InterPro" id="IPR044672">
    <property type="entry name" value="MOCS2A"/>
</dbReference>
<dbReference type="PANTHER" id="PTHR33359:SF1">
    <property type="entry name" value="MOLYBDOPTERIN SYNTHASE SULFUR CARRIER SUBUNIT"/>
    <property type="match status" value="1"/>
</dbReference>
<dbReference type="Proteomes" id="UP001187531">
    <property type="component" value="Unassembled WGS sequence"/>
</dbReference>
<dbReference type="GO" id="GO:1990133">
    <property type="term" value="C:molybdopterin adenylyltransferase complex"/>
    <property type="evidence" value="ECO:0007669"/>
    <property type="project" value="TreeGrafter"/>
</dbReference>
<dbReference type="Pfam" id="PF02597">
    <property type="entry name" value="ThiS"/>
    <property type="match status" value="1"/>
</dbReference>
<evidence type="ECO:0000313" key="3">
    <source>
        <dbReference type="Proteomes" id="UP001187531"/>
    </source>
</evidence>
<evidence type="ECO:0000313" key="2">
    <source>
        <dbReference type="EMBL" id="KAK2707742.1"/>
    </source>
</evidence>
<dbReference type="Gene3D" id="3.10.20.30">
    <property type="match status" value="1"/>
</dbReference>
<dbReference type="InterPro" id="IPR003749">
    <property type="entry name" value="ThiS/MoaD-like"/>
</dbReference>
<protein>
    <recommendedName>
        <fullName evidence="4">Molybdopterin synthase sulfur carrier subunit</fullName>
    </recommendedName>
</protein>